<dbReference type="Proteomes" id="UP000694941">
    <property type="component" value="Unplaced"/>
</dbReference>
<name>A0ABM1B0Y8_LIMPO</name>
<evidence type="ECO:0000313" key="3">
    <source>
        <dbReference type="RefSeq" id="XP_013772559.1"/>
    </source>
</evidence>
<keyword evidence="2" id="KW-1185">Reference proteome</keyword>
<organism evidence="2 3">
    <name type="scientific">Limulus polyphemus</name>
    <name type="common">Atlantic horseshoe crab</name>
    <dbReference type="NCBI Taxonomy" id="6850"/>
    <lineage>
        <taxon>Eukaryota</taxon>
        <taxon>Metazoa</taxon>
        <taxon>Ecdysozoa</taxon>
        <taxon>Arthropoda</taxon>
        <taxon>Chelicerata</taxon>
        <taxon>Merostomata</taxon>
        <taxon>Xiphosura</taxon>
        <taxon>Limulidae</taxon>
        <taxon>Limulus</taxon>
    </lineage>
</organism>
<dbReference type="GeneID" id="106457666"/>
<dbReference type="RefSeq" id="XP_013772559.1">
    <property type="nucleotide sequence ID" value="XM_013917105.2"/>
</dbReference>
<gene>
    <name evidence="3" type="primary">LOC106457666</name>
</gene>
<protein>
    <submittedName>
        <fullName evidence="3">Uncharacterized protein LOC106457666 isoform X1</fullName>
    </submittedName>
</protein>
<feature type="region of interest" description="Disordered" evidence="1">
    <location>
        <begin position="197"/>
        <end position="259"/>
    </location>
</feature>
<feature type="compositionally biased region" description="Low complexity" evidence="1">
    <location>
        <begin position="241"/>
        <end position="259"/>
    </location>
</feature>
<accession>A0ABM1B0Y8</accession>
<feature type="compositionally biased region" description="Low complexity" evidence="1">
    <location>
        <begin position="209"/>
        <end position="223"/>
    </location>
</feature>
<evidence type="ECO:0000256" key="1">
    <source>
        <dbReference type="SAM" id="MobiDB-lite"/>
    </source>
</evidence>
<reference evidence="3" key="1">
    <citation type="submission" date="2025-08" db="UniProtKB">
        <authorList>
            <consortium name="RefSeq"/>
        </authorList>
    </citation>
    <scope>IDENTIFICATION</scope>
    <source>
        <tissue evidence="3">Muscle</tissue>
    </source>
</reference>
<proteinExistence type="predicted"/>
<evidence type="ECO:0000313" key="2">
    <source>
        <dbReference type="Proteomes" id="UP000694941"/>
    </source>
</evidence>
<sequence>MDLTVSLKQTMKRVVRITGIVSSRDEANENLSDCIDQIQEQKSQDEASRKPKTCGTSFGNFNLERIPKSKSLDSTSSFFAESSFECEQQDRIKTCVTDSNTIINNSNESEAVLIHNNIPSGFVKDFYSVTEVAHDYVEETEFRVVMKKKKHKNKHLPKKSFDISRKYNHTSGIKKQYPDKLTEQASCNELVLKLPIQPRGRQDGSHQKSSSSVPPSEHSSSENSDLDSVHSLPVGGSGPLPTYVYPHTTPSSSSSTPQASYADIARMSVNSSEPKSRLYSSLTDRDLKSGISLPPLQKNFGLEFGVDSTLFENDHCLISNNQPHTITEEDCISSGVAGIACSKGNLHSKYSNLHNSVISQTDLIMNNGNSHVLEGNPDLSNQITTEEPITRISTGANELVISNEPETLESGQEKVAAIDLGQQTQNRSECPPVIILDNYIPKDSVCDISFGFEVNEQLLCMTLGNNYSKVMKRLNSDLQIPPTVFTAIPGNVVSSLSFSPVVPPDTNVNTELCEDLKHSLFNKVVTRSGHFMKWQEPTVDTDTFNYNQIVNFFGLTWKKALKDYQQGSENSTKASKVRFYTEQ</sequence>